<evidence type="ECO:0000313" key="1">
    <source>
        <dbReference type="EMBL" id="KAI8044059.1"/>
    </source>
</evidence>
<accession>A0A9Q0BUA4</accession>
<proteinExistence type="predicted"/>
<keyword evidence="2" id="KW-1185">Reference proteome</keyword>
<comment type="caution">
    <text evidence="1">The sequence shown here is derived from an EMBL/GenBank/DDBJ whole genome shotgun (WGS) entry which is preliminary data.</text>
</comment>
<protein>
    <submittedName>
        <fullName evidence="1">Uncharacterized protein</fullName>
    </submittedName>
</protein>
<gene>
    <name evidence="1" type="ORF">M5D96_000208</name>
</gene>
<sequence length="110" mass="12124">MQAGCTGSARMRLLTRKYITDAVRPTHLLFNHAYTDNNKNASSYPIIEDQLEQDMDESDTPSPHLQHTATSRVFCCGEGTLRGSRRSGPGQAVQVITMQADEKEEVGIAV</sequence>
<name>A0A9Q0BUA4_9MUSC</name>
<organism evidence="1 2">
    <name type="scientific">Drosophila gunungcola</name>
    <name type="common">fruit fly</name>
    <dbReference type="NCBI Taxonomy" id="103775"/>
    <lineage>
        <taxon>Eukaryota</taxon>
        <taxon>Metazoa</taxon>
        <taxon>Ecdysozoa</taxon>
        <taxon>Arthropoda</taxon>
        <taxon>Hexapoda</taxon>
        <taxon>Insecta</taxon>
        <taxon>Pterygota</taxon>
        <taxon>Neoptera</taxon>
        <taxon>Endopterygota</taxon>
        <taxon>Diptera</taxon>
        <taxon>Brachycera</taxon>
        <taxon>Muscomorpha</taxon>
        <taxon>Ephydroidea</taxon>
        <taxon>Drosophilidae</taxon>
        <taxon>Drosophila</taxon>
        <taxon>Sophophora</taxon>
    </lineage>
</organism>
<dbReference type="AlphaFoldDB" id="A0A9Q0BUA4"/>
<reference evidence="1" key="1">
    <citation type="journal article" date="2023" name="Genome Biol. Evol.">
        <title>Long-read-based Genome Assembly of Drosophila gunungcola Reveals Fewer Chemosensory Genes in Flower-breeding Species.</title>
        <authorList>
            <person name="Negi A."/>
            <person name="Liao B.Y."/>
            <person name="Yeh S.D."/>
        </authorList>
    </citation>
    <scope>NUCLEOTIDE SEQUENCE</scope>
    <source>
        <strain evidence="1">Sukarami</strain>
    </source>
</reference>
<dbReference type="Proteomes" id="UP001059596">
    <property type="component" value="Chromosome 3R"/>
</dbReference>
<dbReference type="EMBL" id="JAMKOV010000001">
    <property type="protein sequence ID" value="KAI8044059.1"/>
    <property type="molecule type" value="Genomic_DNA"/>
</dbReference>
<evidence type="ECO:0000313" key="2">
    <source>
        <dbReference type="Proteomes" id="UP001059596"/>
    </source>
</evidence>